<protein>
    <submittedName>
        <fullName evidence="3">Uncharacterized protein</fullName>
    </submittedName>
</protein>
<feature type="compositionally biased region" description="Polar residues" evidence="1">
    <location>
        <begin position="16"/>
        <end position="28"/>
    </location>
</feature>
<feature type="compositionally biased region" description="Low complexity" evidence="1">
    <location>
        <begin position="36"/>
        <end position="54"/>
    </location>
</feature>
<dbReference type="EMBL" id="NQYH01000017">
    <property type="protein sequence ID" value="RIY39342.1"/>
    <property type="molecule type" value="Genomic_DNA"/>
</dbReference>
<reference evidence="3 4" key="1">
    <citation type="submission" date="2017-08" db="EMBL/GenBank/DDBJ databases">
        <title>Pusillimonas indicus sp. nov., a member of the family Alcaligenaceae isolated from surface seawater.</title>
        <authorList>
            <person name="Li J."/>
        </authorList>
    </citation>
    <scope>NUCLEOTIDE SEQUENCE [LARGE SCALE GENOMIC DNA]</scope>
    <source>
        <strain evidence="3 4">L52-1-41</strain>
    </source>
</reference>
<dbReference type="RefSeq" id="WP_119516923.1">
    <property type="nucleotide sequence ID" value="NZ_NQYH01000017.1"/>
</dbReference>
<evidence type="ECO:0000313" key="4">
    <source>
        <dbReference type="Proteomes" id="UP000266206"/>
    </source>
</evidence>
<name>A0A3A1YME6_9BURK</name>
<keyword evidence="2" id="KW-1133">Transmembrane helix</keyword>
<evidence type="ECO:0000256" key="1">
    <source>
        <dbReference type="SAM" id="MobiDB-lite"/>
    </source>
</evidence>
<feature type="transmembrane region" description="Helical" evidence="2">
    <location>
        <begin position="71"/>
        <end position="91"/>
    </location>
</feature>
<dbReference type="Proteomes" id="UP000266206">
    <property type="component" value="Unassembled WGS sequence"/>
</dbReference>
<sequence length="97" mass="10125">MNSFTHNGHRAETVKNGRQTRGANQSGVSKWPFTPSASFPRSKSSSSGHYAGSGTDAGGTESKGRLTRAAMVSDVLLVVVWGATIPGLMWLGTLGGF</sequence>
<organism evidence="3 4">
    <name type="scientific">Neopusillimonas maritima</name>
    <dbReference type="NCBI Taxonomy" id="2026239"/>
    <lineage>
        <taxon>Bacteria</taxon>
        <taxon>Pseudomonadati</taxon>
        <taxon>Pseudomonadota</taxon>
        <taxon>Betaproteobacteria</taxon>
        <taxon>Burkholderiales</taxon>
        <taxon>Alcaligenaceae</taxon>
        <taxon>Neopusillimonas</taxon>
    </lineage>
</organism>
<accession>A0A3A1YME6</accession>
<keyword evidence="2" id="KW-0472">Membrane</keyword>
<dbReference type="AlphaFoldDB" id="A0A3A1YME6"/>
<dbReference type="OrthoDB" id="8688204at2"/>
<evidence type="ECO:0000256" key="2">
    <source>
        <dbReference type="SAM" id="Phobius"/>
    </source>
</evidence>
<keyword evidence="2" id="KW-0812">Transmembrane</keyword>
<comment type="caution">
    <text evidence="3">The sequence shown here is derived from an EMBL/GenBank/DDBJ whole genome shotgun (WGS) entry which is preliminary data.</text>
</comment>
<feature type="region of interest" description="Disordered" evidence="1">
    <location>
        <begin position="1"/>
        <end position="63"/>
    </location>
</feature>
<gene>
    <name evidence="3" type="ORF">CJP73_14610</name>
</gene>
<proteinExistence type="predicted"/>
<evidence type="ECO:0000313" key="3">
    <source>
        <dbReference type="EMBL" id="RIY39342.1"/>
    </source>
</evidence>